<reference evidence="1" key="1">
    <citation type="submission" date="2021-04" db="EMBL/GenBank/DDBJ databases">
        <authorList>
            <person name="Tunstrom K."/>
        </authorList>
    </citation>
    <scope>NUCLEOTIDE SEQUENCE</scope>
</reference>
<comment type="caution">
    <text evidence="1">The sequence shown here is derived from an EMBL/GenBank/DDBJ whole genome shotgun (WGS) entry which is preliminary data.</text>
</comment>
<name>A0A8S3VY85_PARAO</name>
<accession>A0A8S3VY85</accession>
<protein>
    <submittedName>
        <fullName evidence="1">(apollo) hypothetical protein</fullName>
    </submittedName>
</protein>
<keyword evidence="2" id="KW-1185">Reference proteome</keyword>
<dbReference type="OrthoDB" id="6932168at2759"/>
<proteinExistence type="predicted"/>
<sequence length="82" mass="8922">MLVINKLTVCVNTAISERKSVSAANKKLINLSMEEIRRSTRNLNTAIASATPSALGEIKEELLSCVKKEMADFKKLVTASQA</sequence>
<gene>
    <name evidence="1" type="ORF">PAPOLLO_LOCUS168</name>
</gene>
<dbReference type="Proteomes" id="UP000691718">
    <property type="component" value="Unassembled WGS sequence"/>
</dbReference>
<evidence type="ECO:0000313" key="2">
    <source>
        <dbReference type="Proteomes" id="UP000691718"/>
    </source>
</evidence>
<organism evidence="1 2">
    <name type="scientific">Parnassius apollo</name>
    <name type="common">Apollo butterfly</name>
    <name type="synonym">Papilio apollo</name>
    <dbReference type="NCBI Taxonomy" id="110799"/>
    <lineage>
        <taxon>Eukaryota</taxon>
        <taxon>Metazoa</taxon>
        <taxon>Ecdysozoa</taxon>
        <taxon>Arthropoda</taxon>
        <taxon>Hexapoda</taxon>
        <taxon>Insecta</taxon>
        <taxon>Pterygota</taxon>
        <taxon>Neoptera</taxon>
        <taxon>Endopterygota</taxon>
        <taxon>Lepidoptera</taxon>
        <taxon>Glossata</taxon>
        <taxon>Ditrysia</taxon>
        <taxon>Papilionoidea</taxon>
        <taxon>Papilionidae</taxon>
        <taxon>Parnassiinae</taxon>
        <taxon>Parnassini</taxon>
        <taxon>Parnassius</taxon>
        <taxon>Parnassius</taxon>
    </lineage>
</organism>
<dbReference type="AlphaFoldDB" id="A0A8S3VY85"/>
<evidence type="ECO:0000313" key="1">
    <source>
        <dbReference type="EMBL" id="CAG4930517.1"/>
    </source>
</evidence>
<dbReference type="EMBL" id="CAJQZP010000008">
    <property type="protein sequence ID" value="CAG4930517.1"/>
    <property type="molecule type" value="Genomic_DNA"/>
</dbReference>